<dbReference type="EMBL" id="JACORU010000001">
    <property type="protein sequence ID" value="MBC5763269.1"/>
    <property type="molecule type" value="Genomic_DNA"/>
</dbReference>
<dbReference type="Pfam" id="PF13953">
    <property type="entry name" value="PapC_C"/>
    <property type="match status" value="1"/>
</dbReference>
<dbReference type="InterPro" id="IPR025949">
    <property type="entry name" value="PapC-like_C"/>
</dbReference>
<dbReference type="Gene3D" id="2.60.40.2070">
    <property type="match status" value="1"/>
</dbReference>
<evidence type="ECO:0000259" key="2">
    <source>
        <dbReference type="Pfam" id="PF13953"/>
    </source>
</evidence>
<dbReference type="Gene3D" id="2.60.40.2610">
    <property type="entry name" value="Outer membrane usher protein FimD, plug domain"/>
    <property type="match status" value="1"/>
</dbReference>
<feature type="domain" description="PapC-like C-terminal" evidence="2">
    <location>
        <begin position="711"/>
        <end position="773"/>
    </location>
</feature>
<dbReference type="PANTHER" id="PTHR30451:SF5">
    <property type="entry name" value="SLR0019 PROTEIN"/>
    <property type="match status" value="1"/>
</dbReference>
<dbReference type="GO" id="GO:0009297">
    <property type="term" value="P:pilus assembly"/>
    <property type="evidence" value="ECO:0007669"/>
    <property type="project" value="InterPro"/>
</dbReference>
<proteinExistence type="predicted"/>
<dbReference type="Pfam" id="PF00577">
    <property type="entry name" value="Usher"/>
    <property type="match status" value="2"/>
</dbReference>
<dbReference type="InterPro" id="IPR000015">
    <property type="entry name" value="Fimb_usher"/>
</dbReference>
<keyword evidence="1" id="KW-0732">Signal</keyword>
<dbReference type="AlphaFoldDB" id="A0A923M5M7"/>
<evidence type="ECO:0000313" key="4">
    <source>
        <dbReference type="Proteomes" id="UP000596827"/>
    </source>
</evidence>
<dbReference type="PANTHER" id="PTHR30451">
    <property type="entry name" value="OUTER MEMBRANE USHER PROTEIN"/>
    <property type="match status" value="1"/>
</dbReference>
<accession>A0A923M5M7</accession>
<dbReference type="Proteomes" id="UP000596827">
    <property type="component" value="Unassembled WGS sequence"/>
</dbReference>
<reference evidence="3" key="1">
    <citation type="submission" date="2020-08" db="EMBL/GenBank/DDBJ databases">
        <title>Ramlibacter sp. GTP1 16S ribosomal RNA gene genome sequencing and assembly.</title>
        <authorList>
            <person name="Kang M."/>
        </authorList>
    </citation>
    <scope>NUCLEOTIDE SEQUENCE</scope>
    <source>
        <strain evidence="3">GTP1</strain>
    </source>
</reference>
<dbReference type="GO" id="GO:0015473">
    <property type="term" value="F:fimbrial usher porin activity"/>
    <property type="evidence" value="ECO:0007669"/>
    <property type="project" value="InterPro"/>
</dbReference>
<dbReference type="InterPro" id="IPR042186">
    <property type="entry name" value="FimD_plug_dom"/>
</dbReference>
<dbReference type="InterPro" id="IPR043142">
    <property type="entry name" value="PapC-like_C_sf"/>
</dbReference>
<feature type="chain" id="PRO_5036674248" evidence="1">
    <location>
        <begin position="27"/>
        <end position="792"/>
    </location>
</feature>
<organism evidence="3 4">
    <name type="scientific">Ramlibacter albus</name>
    <dbReference type="NCBI Taxonomy" id="2079448"/>
    <lineage>
        <taxon>Bacteria</taxon>
        <taxon>Pseudomonadati</taxon>
        <taxon>Pseudomonadota</taxon>
        <taxon>Betaproteobacteria</taxon>
        <taxon>Burkholderiales</taxon>
        <taxon>Comamonadaceae</taxon>
        <taxon>Ramlibacter</taxon>
    </lineage>
</organism>
<gene>
    <name evidence="3" type="ORF">H8R02_02320</name>
</gene>
<dbReference type="Gene3D" id="2.60.40.3110">
    <property type="match status" value="1"/>
</dbReference>
<protein>
    <submittedName>
        <fullName evidence="3">Fimbrial biogenesis outer membrane usher protein</fullName>
    </submittedName>
</protein>
<evidence type="ECO:0000313" key="3">
    <source>
        <dbReference type="EMBL" id="MBC5763269.1"/>
    </source>
</evidence>
<name>A0A923M5M7_9BURK</name>
<evidence type="ECO:0000256" key="1">
    <source>
        <dbReference type="SAM" id="SignalP"/>
    </source>
</evidence>
<dbReference type="GO" id="GO:0009279">
    <property type="term" value="C:cell outer membrane"/>
    <property type="evidence" value="ECO:0007669"/>
    <property type="project" value="TreeGrafter"/>
</dbReference>
<dbReference type="RefSeq" id="WP_187079726.1">
    <property type="nucleotide sequence ID" value="NZ_JACORU010000001.1"/>
</dbReference>
<feature type="signal peptide" evidence="1">
    <location>
        <begin position="1"/>
        <end position="26"/>
    </location>
</feature>
<sequence length="792" mass="84534">MRLGRPTLRSLTVLLLALAGPGAALAQTPEASASPARPRERLIPFEVTINATPGGSWVLLEREGNLYAPTEAIDEWRLTRRGGVTPYVYRGKQWFPLSALPGFEVKMNLATQSLDLSFSPTAFIQSRVTEPTPAERAKTVPAEPALFLNFDTNLSYNKSNGTRAQQDLGVLGEVGWSSNWGVLTTSFVGRHLDGSDPAQPRSFHRLETVFTHNFVSSGLTLRAGDSSTRTGIVLRPTYFGGVEIGRNFGLAPGFISRPVPVIGGTAAAPSTVELYVNDALRQTSRVPVGPFVIDNYPLLTGSGQARIVVRDVLGRESVVVQSFFSTNSMLEEGLSDWHLSAGAVRRDIGSESDRYDEKFAGALWRYGFSKQLTLDANAQLGRDRQVAAAGVVAGLPLQMVGLLGVAGSRHQAGSAGQRWVLGLEHSSLRHGVSLNYTASSRGFTEFALEPGALPNAKEMSASYSYGDARFGSVGLGFARIVPYDKEPFTTYSVNYSIQFANKWSLNVSATHVKGTGGGTSVSTSLAIPLDDRVTALGVATARTGSFEGFATASKAVGPEGGFGWRVLGGTRSSGAYAEGGVSHEGSRLRTSAEASVSKDFQALRLGAEGSLVFMGGSLFATRRLQSSFALVEIPGYPNVGVGLHGRVQARTDSEGKALLPGLMPFTPNSIQIDPKELPISAEIDNIEQVVIPPERSGVRVTFPVRSGRGALIKIVFDDGEPAPAGAEIEIVGDKAEFFVARRGEAFVTGLQERNELRLKWKGASCSFAVQLPKGEVDEIARVGPLTCPGIKR</sequence>
<comment type="caution">
    <text evidence="3">The sequence shown here is derived from an EMBL/GenBank/DDBJ whole genome shotgun (WGS) entry which is preliminary data.</text>
</comment>
<keyword evidence="4" id="KW-1185">Reference proteome</keyword>